<evidence type="ECO:0000256" key="1">
    <source>
        <dbReference type="SAM" id="Phobius"/>
    </source>
</evidence>
<gene>
    <name evidence="2" type="primary">Necator_chrII.g7597</name>
    <name evidence="2" type="ORF">RB195_019803</name>
</gene>
<name>A0ABR1CHG2_NECAM</name>
<accession>A0ABR1CHG2</accession>
<protein>
    <recommendedName>
        <fullName evidence="4">G-protein coupled receptors family 1 profile domain-containing protein</fullName>
    </recommendedName>
</protein>
<keyword evidence="1" id="KW-0812">Transmembrane</keyword>
<dbReference type="Proteomes" id="UP001303046">
    <property type="component" value="Unassembled WGS sequence"/>
</dbReference>
<proteinExistence type="predicted"/>
<dbReference type="EMBL" id="JAVFWL010000002">
    <property type="protein sequence ID" value="KAK6737326.1"/>
    <property type="molecule type" value="Genomic_DNA"/>
</dbReference>
<feature type="transmembrane region" description="Helical" evidence="1">
    <location>
        <begin position="97"/>
        <end position="119"/>
    </location>
</feature>
<evidence type="ECO:0000313" key="2">
    <source>
        <dbReference type="EMBL" id="KAK6737326.1"/>
    </source>
</evidence>
<feature type="transmembrane region" description="Helical" evidence="1">
    <location>
        <begin position="65"/>
        <end position="85"/>
    </location>
</feature>
<evidence type="ECO:0008006" key="4">
    <source>
        <dbReference type="Google" id="ProtNLM"/>
    </source>
</evidence>
<keyword evidence="1" id="KW-1133">Transmembrane helix</keyword>
<keyword evidence="3" id="KW-1185">Reference proteome</keyword>
<feature type="transmembrane region" description="Helical" evidence="1">
    <location>
        <begin position="12"/>
        <end position="33"/>
    </location>
</feature>
<evidence type="ECO:0000313" key="3">
    <source>
        <dbReference type="Proteomes" id="UP001303046"/>
    </source>
</evidence>
<comment type="caution">
    <text evidence="2">The sequence shown here is derived from an EMBL/GenBank/DDBJ whole genome shotgun (WGS) entry which is preliminary data.</text>
</comment>
<keyword evidence="1" id="KW-0472">Membrane</keyword>
<sequence length="154" mass="17839">MDIDEELKIRFMLYIAVGILVCISSVICIFVFSSKDFRQKYIMYIALSVGDLPPTNDELRRQRMMLAMTGFYVILVSIPNIVLIANEWATTQLDALVVGIFYCLYGFQSFLSLFIYIVFRPDFRLRLLSMIRRPKSPSNFSAPFHNTTRINSVL</sequence>
<reference evidence="2 3" key="1">
    <citation type="submission" date="2023-08" db="EMBL/GenBank/DDBJ databases">
        <title>A Necator americanus chromosomal reference genome.</title>
        <authorList>
            <person name="Ilik V."/>
            <person name="Petrzelkova K.J."/>
            <person name="Pardy F."/>
            <person name="Fuh T."/>
            <person name="Niatou-Singa F.S."/>
            <person name="Gouil Q."/>
            <person name="Baker L."/>
            <person name="Ritchie M.E."/>
            <person name="Jex A.R."/>
            <person name="Gazzola D."/>
            <person name="Li H."/>
            <person name="Toshio Fujiwara R."/>
            <person name="Zhan B."/>
            <person name="Aroian R.V."/>
            <person name="Pafco B."/>
            <person name="Schwarz E.M."/>
        </authorList>
    </citation>
    <scope>NUCLEOTIDE SEQUENCE [LARGE SCALE GENOMIC DNA]</scope>
    <source>
        <strain evidence="2 3">Aroian</strain>
        <tissue evidence="2">Whole animal</tissue>
    </source>
</reference>
<organism evidence="2 3">
    <name type="scientific">Necator americanus</name>
    <name type="common">Human hookworm</name>
    <dbReference type="NCBI Taxonomy" id="51031"/>
    <lineage>
        <taxon>Eukaryota</taxon>
        <taxon>Metazoa</taxon>
        <taxon>Ecdysozoa</taxon>
        <taxon>Nematoda</taxon>
        <taxon>Chromadorea</taxon>
        <taxon>Rhabditida</taxon>
        <taxon>Rhabditina</taxon>
        <taxon>Rhabditomorpha</taxon>
        <taxon>Strongyloidea</taxon>
        <taxon>Ancylostomatidae</taxon>
        <taxon>Bunostominae</taxon>
        <taxon>Necator</taxon>
    </lineage>
</organism>
<dbReference type="Gene3D" id="1.20.1070.10">
    <property type="entry name" value="Rhodopsin 7-helix transmembrane proteins"/>
    <property type="match status" value="1"/>
</dbReference>